<protein>
    <submittedName>
        <fullName evidence="1">Uncharacterized protein</fullName>
    </submittedName>
</protein>
<dbReference type="EMBL" id="CAJOBC010137213">
    <property type="protein sequence ID" value="CAF4633036.1"/>
    <property type="molecule type" value="Genomic_DNA"/>
</dbReference>
<proteinExistence type="predicted"/>
<accession>A0A8S2ZU16</accession>
<evidence type="ECO:0000313" key="2">
    <source>
        <dbReference type="Proteomes" id="UP000681722"/>
    </source>
</evidence>
<name>A0A8S2ZU16_9BILA</name>
<gene>
    <name evidence="1" type="ORF">SRO942_LOCUS49910</name>
</gene>
<reference evidence="1" key="1">
    <citation type="submission" date="2021-02" db="EMBL/GenBank/DDBJ databases">
        <authorList>
            <person name="Nowell W R."/>
        </authorList>
    </citation>
    <scope>NUCLEOTIDE SEQUENCE</scope>
</reference>
<evidence type="ECO:0000313" key="1">
    <source>
        <dbReference type="EMBL" id="CAF4633036.1"/>
    </source>
</evidence>
<comment type="caution">
    <text evidence="1">The sequence shown here is derived from an EMBL/GenBank/DDBJ whole genome shotgun (WGS) entry which is preliminary data.</text>
</comment>
<dbReference type="AlphaFoldDB" id="A0A8S2ZU16"/>
<dbReference type="Proteomes" id="UP000681722">
    <property type="component" value="Unassembled WGS sequence"/>
</dbReference>
<dbReference type="Gene3D" id="2.20.25.240">
    <property type="match status" value="1"/>
</dbReference>
<organism evidence="1 2">
    <name type="scientific">Didymodactylos carnosus</name>
    <dbReference type="NCBI Taxonomy" id="1234261"/>
    <lineage>
        <taxon>Eukaryota</taxon>
        <taxon>Metazoa</taxon>
        <taxon>Spiralia</taxon>
        <taxon>Gnathifera</taxon>
        <taxon>Rotifera</taxon>
        <taxon>Eurotatoria</taxon>
        <taxon>Bdelloidea</taxon>
        <taxon>Philodinida</taxon>
        <taxon>Philodinidae</taxon>
        <taxon>Didymodactylos</taxon>
    </lineage>
</organism>
<sequence>MLSFAETEKSKPVLNLNGYRFTKKRSNRKSNQWRWRDRNCTSVISLCSQDLVITKDETQHSCRQDKRKIIIGITVVTMRKGARDEVIPFPSMVQFPSLSQIDASLYRRRGLNYPKLPQSVAEIDWSGAWKLDLNGQ</sequence>